<reference evidence="2" key="1">
    <citation type="journal article" date="2023" name="bioRxiv">
        <title>Scaffold-level genome assemblies of two parasitoid biocontrol wasps reveal the parthenogenesis mechanism and an associated novel virus.</title>
        <authorList>
            <person name="Inwood S."/>
            <person name="Skelly J."/>
            <person name="Guhlin J."/>
            <person name="Harrop T."/>
            <person name="Goldson S."/>
            <person name="Dearden P."/>
        </authorList>
    </citation>
    <scope>NUCLEOTIDE SEQUENCE</scope>
    <source>
        <strain evidence="2">Irish</strain>
        <tissue evidence="2">Whole body</tissue>
    </source>
</reference>
<sequence length="435" mass="50682">MPRHRIHPKKSQQGLIIKSLRSGNQYGDILHELQHNNITGQNISGSRRTQRESTMTVERSPPGQTAIETTESKAQNETGSHMDSRTNTATAGDSQPLPIGSQDNYTCCSSNGARPKDRRMNTSQVGNVEHSLHNKNDLVNLYGNVQNEQNLHDSLLQFVQHPNARHINFTDQEIRNTTNEHHDNNNQRENNTLQQNILLAMMNNNNGNNMTEMITTLQEECLANQKRNRQERRTNEMSSQSRAPDRVSLSANDSPEQHNQDMNKMFAKFQQWYLHEHRRENHNEDVPQSTYCQPGWNSQRTATNNNMATRWDEINRQQASRYPEQNISNISTPTMYTNNPVRPSYTRIVKSWDIKYPDCGYEAEDFLKEIECRMHADNIPIDQGTQLLRDLFTGHVLMWYRASYEYWTDWQMFRTEFLDSYATHREDEDVLIKIA</sequence>
<evidence type="ECO:0000313" key="3">
    <source>
        <dbReference type="Proteomes" id="UP001168990"/>
    </source>
</evidence>
<feature type="region of interest" description="Disordered" evidence="1">
    <location>
        <begin position="225"/>
        <end position="259"/>
    </location>
</feature>
<reference evidence="2" key="2">
    <citation type="submission" date="2023-03" db="EMBL/GenBank/DDBJ databases">
        <authorList>
            <person name="Inwood S.N."/>
            <person name="Skelly J.G."/>
            <person name="Guhlin J."/>
            <person name="Harrop T.W.R."/>
            <person name="Goldson S.G."/>
            <person name="Dearden P.K."/>
        </authorList>
    </citation>
    <scope>NUCLEOTIDE SEQUENCE</scope>
    <source>
        <strain evidence="2">Irish</strain>
        <tissue evidence="2">Whole body</tissue>
    </source>
</reference>
<evidence type="ECO:0000313" key="2">
    <source>
        <dbReference type="EMBL" id="KAK0169700.1"/>
    </source>
</evidence>
<dbReference type="Proteomes" id="UP001168990">
    <property type="component" value="Unassembled WGS sequence"/>
</dbReference>
<proteinExistence type="predicted"/>
<feature type="region of interest" description="Disordered" evidence="1">
    <location>
        <begin position="38"/>
        <end position="105"/>
    </location>
</feature>
<accession>A0AA39FHR6</accession>
<organism evidence="2 3">
    <name type="scientific">Microctonus aethiopoides</name>
    <dbReference type="NCBI Taxonomy" id="144406"/>
    <lineage>
        <taxon>Eukaryota</taxon>
        <taxon>Metazoa</taxon>
        <taxon>Ecdysozoa</taxon>
        <taxon>Arthropoda</taxon>
        <taxon>Hexapoda</taxon>
        <taxon>Insecta</taxon>
        <taxon>Pterygota</taxon>
        <taxon>Neoptera</taxon>
        <taxon>Endopterygota</taxon>
        <taxon>Hymenoptera</taxon>
        <taxon>Apocrita</taxon>
        <taxon>Ichneumonoidea</taxon>
        <taxon>Braconidae</taxon>
        <taxon>Euphorinae</taxon>
        <taxon>Microctonus</taxon>
    </lineage>
</organism>
<evidence type="ECO:0000256" key="1">
    <source>
        <dbReference type="SAM" id="MobiDB-lite"/>
    </source>
</evidence>
<comment type="caution">
    <text evidence="2">The sequence shown here is derived from an EMBL/GenBank/DDBJ whole genome shotgun (WGS) entry which is preliminary data.</text>
</comment>
<name>A0AA39FHR6_9HYME</name>
<dbReference type="EMBL" id="JAQQBS010000004">
    <property type="protein sequence ID" value="KAK0169700.1"/>
    <property type="molecule type" value="Genomic_DNA"/>
</dbReference>
<gene>
    <name evidence="2" type="ORF">PV328_010345</name>
</gene>
<feature type="compositionally biased region" description="Polar residues" evidence="1">
    <location>
        <begin position="38"/>
        <end position="93"/>
    </location>
</feature>
<protein>
    <submittedName>
        <fullName evidence="2">Uncharacterized protein</fullName>
    </submittedName>
</protein>
<dbReference type="AlphaFoldDB" id="A0AA39FHR6"/>
<keyword evidence="3" id="KW-1185">Reference proteome</keyword>